<proteinExistence type="predicted"/>
<reference evidence="1" key="1">
    <citation type="submission" date="2018-10" db="EMBL/GenBank/DDBJ databases">
        <title>Hidden diversity of soil giant viruses.</title>
        <authorList>
            <person name="Schulz F."/>
            <person name="Alteio L."/>
            <person name="Goudeau D."/>
            <person name="Ryan E.M."/>
            <person name="Malmstrom R.R."/>
            <person name="Blanchard J."/>
            <person name="Woyke T."/>
        </authorList>
    </citation>
    <scope>NUCLEOTIDE SEQUENCE</scope>
    <source>
        <strain evidence="1">HYV1</strain>
    </source>
</reference>
<protein>
    <submittedName>
        <fullName evidence="1">Uncharacterized protein</fullName>
    </submittedName>
</protein>
<evidence type="ECO:0000313" key="1">
    <source>
        <dbReference type="EMBL" id="AYV82764.1"/>
    </source>
</evidence>
<sequence length="34" mass="4108">MTQPKNQYVLKTVIRMEYRLTDDLESGRILCVRH</sequence>
<accession>A0A3G5A8B7</accession>
<name>A0A3G5A8B7_9VIRU</name>
<gene>
    <name evidence="1" type="ORF">Hyperionvirus2_132</name>
</gene>
<dbReference type="EMBL" id="MK072384">
    <property type="protein sequence ID" value="AYV82764.1"/>
    <property type="molecule type" value="Genomic_DNA"/>
</dbReference>
<organism evidence="1">
    <name type="scientific">Hyperionvirus sp</name>
    <dbReference type="NCBI Taxonomy" id="2487770"/>
    <lineage>
        <taxon>Viruses</taxon>
        <taxon>Varidnaviria</taxon>
        <taxon>Bamfordvirae</taxon>
        <taxon>Nucleocytoviricota</taxon>
        <taxon>Megaviricetes</taxon>
        <taxon>Imitervirales</taxon>
        <taxon>Mimiviridae</taxon>
        <taxon>Klosneuvirinae</taxon>
    </lineage>
</organism>